<organism evidence="3">
    <name type="scientific">Naegleria gruberi</name>
    <name type="common">Amoeba</name>
    <dbReference type="NCBI Taxonomy" id="5762"/>
    <lineage>
        <taxon>Eukaryota</taxon>
        <taxon>Discoba</taxon>
        <taxon>Heterolobosea</taxon>
        <taxon>Tetramitia</taxon>
        <taxon>Eutetramitia</taxon>
        <taxon>Vahlkampfiidae</taxon>
        <taxon>Naegleria</taxon>
    </lineage>
</organism>
<sequence>MAQRTTITKSNIENSKTTLKAKDHSSQREATDQYHHRIKPVLSMAETLKEKVAKSTKPNINKTMITPEVTLINGIKVKINCKNSVKLAKNFGDYEKKRLEGLEWQKFARILKNVNGDIKFDLKIVEFTPENQVKGDVGYTCKHRRSHCIHHEELKKAFITWPFCSKQLSNKYENYTIPVTKREVPLLDHGSFLDVRDIDSNIPDEITIRDLIPEQQNGALIKLSNPSKVMELLKSHFRPSPHSMWRKKSSEEGVSFGTVYKMDEITNLKWKSDSYAEIIDAMKIVSNDEHNFLSQCITTIGMKNGVEVPLLFKVDKMHIKVESCRKGSATIPPGLRKCLSIISNSFGGPVY</sequence>
<feature type="region of interest" description="Disordered" evidence="1">
    <location>
        <begin position="1"/>
        <end position="33"/>
    </location>
</feature>
<evidence type="ECO:0000256" key="1">
    <source>
        <dbReference type="SAM" id="MobiDB-lite"/>
    </source>
</evidence>
<dbReference type="GeneID" id="8856256"/>
<evidence type="ECO:0000313" key="2">
    <source>
        <dbReference type="EMBL" id="EFC37008.1"/>
    </source>
</evidence>
<name>D2W1Q7_NAEGR</name>
<gene>
    <name evidence="2" type="ORF">NAEGRDRAFT_75341</name>
</gene>
<dbReference type="InParanoid" id="D2W1Q7"/>
<reference evidence="2 3" key="1">
    <citation type="journal article" date="2010" name="Cell">
        <title>The genome of Naegleria gruberi illuminates early eukaryotic versatility.</title>
        <authorList>
            <person name="Fritz-Laylin L.K."/>
            <person name="Prochnik S.E."/>
            <person name="Ginger M.L."/>
            <person name="Dacks J.B."/>
            <person name="Carpenter M.L."/>
            <person name="Field M.C."/>
            <person name="Kuo A."/>
            <person name="Paredez A."/>
            <person name="Chapman J."/>
            <person name="Pham J."/>
            <person name="Shu S."/>
            <person name="Neupane R."/>
            <person name="Cipriano M."/>
            <person name="Mancuso J."/>
            <person name="Tu H."/>
            <person name="Salamov A."/>
            <person name="Lindquist E."/>
            <person name="Shapiro H."/>
            <person name="Lucas S."/>
            <person name="Grigoriev I.V."/>
            <person name="Cande W.Z."/>
            <person name="Fulton C."/>
            <person name="Rokhsar D.S."/>
            <person name="Dawson S.C."/>
        </authorList>
    </citation>
    <scope>NUCLEOTIDE SEQUENCE [LARGE SCALE GENOMIC DNA]</scope>
    <source>
        <strain evidence="2 3">NEG-M</strain>
    </source>
</reference>
<keyword evidence="3" id="KW-1185">Reference proteome</keyword>
<proteinExistence type="predicted"/>
<feature type="compositionally biased region" description="Basic and acidic residues" evidence="1">
    <location>
        <begin position="20"/>
        <end position="33"/>
    </location>
</feature>
<protein>
    <submittedName>
        <fullName evidence="2">Predicted protein</fullName>
    </submittedName>
</protein>
<dbReference type="Proteomes" id="UP000006671">
    <property type="component" value="Unassembled WGS sequence"/>
</dbReference>
<evidence type="ECO:0000313" key="3">
    <source>
        <dbReference type="Proteomes" id="UP000006671"/>
    </source>
</evidence>
<dbReference type="VEuPathDB" id="AmoebaDB:NAEGRDRAFT_75341"/>
<feature type="compositionally biased region" description="Polar residues" evidence="1">
    <location>
        <begin position="1"/>
        <end position="18"/>
    </location>
</feature>
<dbReference type="KEGG" id="ngr:NAEGRDRAFT_75341"/>
<dbReference type="RefSeq" id="XP_002669752.1">
    <property type="nucleotide sequence ID" value="XM_002669706.1"/>
</dbReference>
<dbReference type="EMBL" id="GG738923">
    <property type="protein sequence ID" value="EFC37008.1"/>
    <property type="molecule type" value="Genomic_DNA"/>
</dbReference>
<accession>D2W1Q7</accession>
<dbReference type="AlphaFoldDB" id="D2W1Q7"/>